<accession>M1DY13</accession>
<proteinExistence type="predicted"/>
<dbReference type="AlphaFoldDB" id="M1DY13"/>
<feature type="compositionally biased region" description="Low complexity" evidence="1">
    <location>
        <begin position="54"/>
        <end position="64"/>
    </location>
</feature>
<sequence length="209" mass="22475">MTTMTREVGLHDHSSKFAIEKTILCVDPNTLASGTTHPAHVMEPSSTFYPFVMPSRSSAPSTSTTPPPTSRPPLNQALIYQMGNLAHSTDVRASRLENKVLDMIAAVIEASIYPVQRIDGPTGVAEKLVGDESEQVEDEEESIVHATLERSGRETFAICSSGVYSLDSTIPPPDVSGTNARDDVTLLPPTLDVPGIDARDDSTLSKIQD</sequence>
<evidence type="ECO:0000256" key="1">
    <source>
        <dbReference type="SAM" id="MobiDB-lite"/>
    </source>
</evidence>
<dbReference type="InParanoid" id="M1DY13"/>
<evidence type="ECO:0000313" key="3">
    <source>
        <dbReference type="Proteomes" id="UP000011115"/>
    </source>
</evidence>
<name>M1DY13_SOLTU</name>
<dbReference type="Proteomes" id="UP000011115">
    <property type="component" value="Unassembled WGS sequence"/>
</dbReference>
<evidence type="ECO:0000313" key="2">
    <source>
        <dbReference type="EnsemblPlants" id="PGSC0003DMT400096247"/>
    </source>
</evidence>
<dbReference type="EnsemblPlants" id="PGSC0003DMT400096247">
    <property type="protein sequence ID" value="PGSC0003DMT400096247"/>
    <property type="gene ID" value="PGSC0003DMG400045818"/>
</dbReference>
<protein>
    <recommendedName>
        <fullName evidence="4">Polyprotein protein</fullName>
    </recommendedName>
</protein>
<dbReference type="HOGENOM" id="CLU_1317420_0_0_1"/>
<keyword evidence="3" id="KW-1185">Reference proteome</keyword>
<dbReference type="PaxDb" id="4113-PGSC0003DMT400096247"/>
<reference evidence="3" key="1">
    <citation type="journal article" date="2011" name="Nature">
        <title>Genome sequence and analysis of the tuber crop potato.</title>
        <authorList>
            <consortium name="The Potato Genome Sequencing Consortium"/>
        </authorList>
    </citation>
    <scope>NUCLEOTIDE SEQUENCE [LARGE SCALE GENOMIC DNA]</scope>
    <source>
        <strain evidence="3">cv. DM1-3 516 R44</strain>
    </source>
</reference>
<feature type="compositionally biased region" description="Basic and acidic residues" evidence="1">
    <location>
        <begin position="197"/>
        <end position="209"/>
    </location>
</feature>
<organism evidence="2 3">
    <name type="scientific">Solanum tuberosum</name>
    <name type="common">Potato</name>
    <dbReference type="NCBI Taxonomy" id="4113"/>
    <lineage>
        <taxon>Eukaryota</taxon>
        <taxon>Viridiplantae</taxon>
        <taxon>Streptophyta</taxon>
        <taxon>Embryophyta</taxon>
        <taxon>Tracheophyta</taxon>
        <taxon>Spermatophyta</taxon>
        <taxon>Magnoliopsida</taxon>
        <taxon>eudicotyledons</taxon>
        <taxon>Gunneridae</taxon>
        <taxon>Pentapetalae</taxon>
        <taxon>asterids</taxon>
        <taxon>lamiids</taxon>
        <taxon>Solanales</taxon>
        <taxon>Solanaceae</taxon>
        <taxon>Solanoideae</taxon>
        <taxon>Solaneae</taxon>
        <taxon>Solanum</taxon>
    </lineage>
</organism>
<feature type="region of interest" description="Disordered" evidence="1">
    <location>
        <begin position="52"/>
        <end position="74"/>
    </location>
</feature>
<reference evidence="2" key="2">
    <citation type="submission" date="2015-06" db="UniProtKB">
        <authorList>
            <consortium name="EnsemblPlants"/>
        </authorList>
    </citation>
    <scope>IDENTIFICATION</scope>
    <source>
        <strain evidence="2">DM1-3 516 R44</strain>
    </source>
</reference>
<evidence type="ECO:0008006" key="4">
    <source>
        <dbReference type="Google" id="ProtNLM"/>
    </source>
</evidence>
<dbReference type="Gramene" id="PGSC0003DMT400096247">
    <property type="protein sequence ID" value="PGSC0003DMT400096247"/>
    <property type="gene ID" value="PGSC0003DMG400045818"/>
</dbReference>
<feature type="region of interest" description="Disordered" evidence="1">
    <location>
        <begin position="173"/>
        <end position="209"/>
    </location>
</feature>